<dbReference type="InterPro" id="IPR014811">
    <property type="entry name" value="ArgoL1"/>
</dbReference>
<dbReference type="InterPro" id="IPR032472">
    <property type="entry name" value="ArgoL2"/>
</dbReference>
<evidence type="ECO:0000256" key="3">
    <source>
        <dbReference type="SAM" id="MobiDB-lite"/>
    </source>
</evidence>
<dbReference type="SUPFAM" id="SSF101690">
    <property type="entry name" value="PAZ domain"/>
    <property type="match status" value="1"/>
</dbReference>
<dbReference type="InterPro" id="IPR012337">
    <property type="entry name" value="RNaseH-like_sf"/>
</dbReference>
<dbReference type="Proteomes" id="UP000789570">
    <property type="component" value="Unassembled WGS sequence"/>
</dbReference>
<evidence type="ECO:0000313" key="7">
    <source>
        <dbReference type="Proteomes" id="UP000789570"/>
    </source>
</evidence>
<comment type="similarity">
    <text evidence="1">Belongs to the argonaute family.</text>
</comment>
<dbReference type="SMART" id="SM00950">
    <property type="entry name" value="Piwi"/>
    <property type="match status" value="1"/>
</dbReference>
<dbReference type="SMART" id="SM01163">
    <property type="entry name" value="DUF1785"/>
    <property type="match status" value="1"/>
</dbReference>
<dbReference type="EMBL" id="CAJVPQ010002176">
    <property type="protein sequence ID" value="CAG8586403.1"/>
    <property type="molecule type" value="Genomic_DNA"/>
</dbReference>
<evidence type="ECO:0000313" key="6">
    <source>
        <dbReference type="EMBL" id="CAG8586403.1"/>
    </source>
</evidence>
<dbReference type="PROSITE" id="PS50821">
    <property type="entry name" value="PAZ"/>
    <property type="match status" value="1"/>
</dbReference>
<feature type="coiled-coil region" evidence="2">
    <location>
        <begin position="99"/>
        <end position="126"/>
    </location>
</feature>
<reference evidence="6" key="1">
    <citation type="submission" date="2021-06" db="EMBL/GenBank/DDBJ databases">
        <authorList>
            <person name="Kallberg Y."/>
            <person name="Tangrot J."/>
            <person name="Rosling A."/>
        </authorList>
    </citation>
    <scope>NUCLEOTIDE SEQUENCE</scope>
    <source>
        <strain evidence="6">UK204</strain>
    </source>
</reference>
<proteinExistence type="inferred from homology"/>
<evidence type="ECO:0000259" key="5">
    <source>
        <dbReference type="PROSITE" id="PS50822"/>
    </source>
</evidence>
<feature type="region of interest" description="Disordered" evidence="3">
    <location>
        <begin position="1"/>
        <end position="20"/>
    </location>
</feature>
<evidence type="ECO:0000256" key="2">
    <source>
        <dbReference type="SAM" id="Coils"/>
    </source>
</evidence>
<name>A0A9N9C0K5_9GLOM</name>
<dbReference type="Pfam" id="PF02171">
    <property type="entry name" value="Piwi"/>
    <property type="match status" value="1"/>
</dbReference>
<dbReference type="InterPro" id="IPR003165">
    <property type="entry name" value="Piwi"/>
</dbReference>
<dbReference type="Gene3D" id="2.170.260.10">
    <property type="entry name" value="paz domain"/>
    <property type="match status" value="1"/>
</dbReference>
<sequence>MAEGSKTPSTQDDTANSQNVLPNDSFVNLIGRQSKLFEEFGKHQTKVFEEFGKQQTKIFVEFGNKMSIELQTSYQEYLKQQVENTVKAEKNSLQFEKVCRKYEEDIVSLRARIEELESESIIKNQNVDNLLQVTKNLKKDFQLILENNNKQVEFQDVDNENCKVLEIPEIDSILTKDDNCKIPEEEPSLTKDESCKVLEISELINQLDSSEMLEEFIVKRARRPEKPGILGKEVMLKANFIGVTNFGYPEIYFYSFKFNGITVLSVKGKVIQMKLSELFGPNTFPVYDVSHVYSPTKLAIGHTKQTMNHDITVPGVDGSGRGKTFRVEIKHQGKIILNTIRDYVKNNSKTPWDGRIQSNLSALNAFANNKVLSEYFSVMKAIFPPSCVNNPIYLPGGIEMRYGFFQSIRPGWGRLIINVGTRATTFYPAAPIIDIIPKIFREKHEKSRDDLRQGLDQNEIDFLNKYLKGVRVFVTLRSDYRKQKYRVFRVDRQSADVARFKQGNKEITVAKYFRDTYGRTLQFAQLPCIVVKPQDRSLTYFPIEVCEICPEQRYLRKLPVDARREMVRITTVRPQDRFDSIERAIKENFKPNDNENLRSIDLVIDPDFIKVKARILPPPKLTSNGTNFIPQGGSWYLRRFADCPDIYNWSVMVFANISEFPPELIRNSMKILRNSLCEKGLNVSTDPSIEYGNPQSNLEKALALAYQKARIRKDRPPQLIVCILKGFSSLYTEIKRICGTILGVVSQCVLVNKVLNPNHWRMICNNLALKINGKLGGKNSALDVKELNFGTNKSYMVFGAQVLHRGYDERSIAANLEGMVVELIKQFQRRSNLLPFQIVFYRNGVGEDKLEHVLHEEVMALKRAFDRVYSDKDQIPQLTYIIVRKRHSVRFMPVRKEDADRSGNCQPGTVVDTEIVVPQEFDFYLQSHATPTGTAVPMYYHVLLNETKFAVDAIQHLTYKLCHVSARCNVAISLVIPVFYAKCIAKQVKCFFKWDSTDDTNSYVRIKSEIENTMYFI</sequence>
<protein>
    <submittedName>
        <fullName evidence="6">11196_t:CDS:1</fullName>
    </submittedName>
</protein>
<feature type="domain" description="PAZ" evidence="4">
    <location>
        <begin position="431"/>
        <end position="550"/>
    </location>
</feature>
<dbReference type="Gene3D" id="3.30.420.10">
    <property type="entry name" value="Ribonuclease H-like superfamily/Ribonuclease H"/>
    <property type="match status" value="1"/>
</dbReference>
<dbReference type="CDD" id="cd02846">
    <property type="entry name" value="PAZ_argonaute_like"/>
    <property type="match status" value="1"/>
</dbReference>
<comment type="caution">
    <text evidence="6">The sequence shown here is derived from an EMBL/GenBank/DDBJ whole genome shotgun (WGS) entry which is preliminary data.</text>
</comment>
<dbReference type="Pfam" id="PF02170">
    <property type="entry name" value="PAZ"/>
    <property type="match status" value="1"/>
</dbReference>
<evidence type="ECO:0000259" key="4">
    <source>
        <dbReference type="PROSITE" id="PS50821"/>
    </source>
</evidence>
<dbReference type="Pfam" id="PF16486">
    <property type="entry name" value="ArgoN"/>
    <property type="match status" value="1"/>
</dbReference>
<dbReference type="InterPro" id="IPR003100">
    <property type="entry name" value="PAZ_dom"/>
</dbReference>
<gene>
    <name evidence="6" type="ORF">FCALED_LOCUS7860</name>
</gene>
<keyword evidence="2" id="KW-0175">Coiled coil</keyword>
<organism evidence="6 7">
    <name type="scientific">Funneliformis caledonium</name>
    <dbReference type="NCBI Taxonomy" id="1117310"/>
    <lineage>
        <taxon>Eukaryota</taxon>
        <taxon>Fungi</taxon>
        <taxon>Fungi incertae sedis</taxon>
        <taxon>Mucoromycota</taxon>
        <taxon>Glomeromycotina</taxon>
        <taxon>Glomeromycetes</taxon>
        <taxon>Glomerales</taxon>
        <taxon>Glomeraceae</taxon>
        <taxon>Funneliformis</taxon>
    </lineage>
</organism>
<dbReference type="OrthoDB" id="2328032at2759"/>
<dbReference type="PROSITE" id="PS50822">
    <property type="entry name" value="PIWI"/>
    <property type="match status" value="1"/>
</dbReference>
<dbReference type="InterPro" id="IPR036397">
    <property type="entry name" value="RNaseH_sf"/>
</dbReference>
<dbReference type="InterPro" id="IPR032474">
    <property type="entry name" value="Argonaute_N"/>
</dbReference>
<dbReference type="GO" id="GO:0003723">
    <property type="term" value="F:RNA binding"/>
    <property type="evidence" value="ECO:0007669"/>
    <property type="project" value="InterPro"/>
</dbReference>
<evidence type="ECO:0000256" key="1">
    <source>
        <dbReference type="RuleBase" id="RU361178"/>
    </source>
</evidence>
<accession>A0A9N9C0K5</accession>
<dbReference type="Pfam" id="PF08699">
    <property type="entry name" value="ArgoL1"/>
    <property type="match status" value="1"/>
</dbReference>
<feature type="domain" description="Piwi" evidence="5">
    <location>
        <begin position="719"/>
        <end position="993"/>
    </location>
</feature>
<dbReference type="AlphaFoldDB" id="A0A9N9C0K5"/>
<dbReference type="Gene3D" id="3.40.50.2300">
    <property type="match status" value="1"/>
</dbReference>
<keyword evidence="7" id="KW-1185">Reference proteome</keyword>
<dbReference type="SUPFAM" id="SSF53098">
    <property type="entry name" value="Ribonuclease H-like"/>
    <property type="match status" value="1"/>
</dbReference>
<dbReference type="InterPro" id="IPR036085">
    <property type="entry name" value="PAZ_dom_sf"/>
</dbReference>
<dbReference type="PANTHER" id="PTHR22891">
    <property type="entry name" value="EUKARYOTIC TRANSLATION INITIATION FACTOR 2C"/>
    <property type="match status" value="1"/>
</dbReference>
<dbReference type="SMART" id="SM00949">
    <property type="entry name" value="PAZ"/>
    <property type="match status" value="1"/>
</dbReference>
<dbReference type="Pfam" id="PF16488">
    <property type="entry name" value="ArgoL2"/>
    <property type="match status" value="1"/>
</dbReference>